<dbReference type="PANTHER" id="PTHR30525:SF0">
    <property type="entry name" value="1-DEOXY-D-XYLULOSE 5-PHOSPHATE REDUCTOISOMERASE, CHLOROPLASTIC"/>
    <property type="match status" value="1"/>
</dbReference>
<feature type="binding site" evidence="9">
    <location>
        <position position="38"/>
    </location>
    <ligand>
        <name>NADPH</name>
        <dbReference type="ChEBI" id="CHEBI:57783"/>
    </ligand>
</feature>
<proteinExistence type="inferred from homology"/>
<feature type="binding site" evidence="9">
    <location>
        <position position="191"/>
    </location>
    <ligand>
        <name>NADPH</name>
        <dbReference type="ChEBI" id="CHEBI:57783"/>
    </ligand>
</feature>
<accession>A0A7C4Y9Z4</accession>
<feature type="binding site" evidence="9">
    <location>
        <position position="12"/>
    </location>
    <ligand>
        <name>NADPH</name>
        <dbReference type="ChEBI" id="CHEBI:57783"/>
    </ligand>
</feature>
<dbReference type="GO" id="GO:0030604">
    <property type="term" value="F:1-deoxy-D-xylulose-5-phosphate reductoisomerase activity"/>
    <property type="evidence" value="ECO:0007669"/>
    <property type="project" value="UniProtKB-UniRule"/>
</dbReference>
<sequence length="369" mass="42314">MKKIGILGSTGSIGRNAIDVIKRNKDRFKIVFLSAYSNVQSLFSQTEELKPDYVCILREDIRIPEKVNFKIRKGFKECKELVDLCDTILIATTGTSAYSIFFYALEKKKIVAMANKEILVSFSDFITDEHRNLIIPVDSEHSAIFQALKAGRKEDLKRIILTASGGPFKERKNLEDVKVEEALKHPRWKMGEKITIDSATLFNKGLEAHEAKALFNVSPDMIDVIIHPESIVHSIVEFKDGSMIAQMSVPDMRIPIQYALTYPERIESNFPSLNLLNVKTLNFSKPDFERFPMLKLALDVLRMGKTYPVVMNKADEIAVKLFLQKKIKFKEIHRIVEDVISKHNPPEKYGIEDIIKIEEWVEKNIKEIK</sequence>
<dbReference type="EC" id="1.1.1.267" evidence="9"/>
<dbReference type="PIRSF" id="PIRSF006205">
    <property type="entry name" value="Dxp_reductismrs"/>
    <property type="match status" value="1"/>
</dbReference>
<comment type="pathway">
    <text evidence="1 9">Isoprenoid biosynthesis; isopentenyl diphosphate biosynthesis via DXP pathway; isopentenyl diphosphate from 1-deoxy-D-xylulose 5-phosphate: step 1/6.</text>
</comment>
<keyword evidence="3 9" id="KW-0479">Metal-binding</keyword>
<dbReference type="GO" id="GO:0070402">
    <property type="term" value="F:NADPH binding"/>
    <property type="evidence" value="ECO:0007669"/>
    <property type="project" value="InterPro"/>
</dbReference>
<dbReference type="NCBIfam" id="TIGR00243">
    <property type="entry name" value="Dxr"/>
    <property type="match status" value="1"/>
</dbReference>
<feature type="binding site" evidence="9">
    <location>
        <position position="164"/>
    </location>
    <ligand>
        <name>1-deoxy-D-xylulose 5-phosphate</name>
        <dbReference type="ChEBI" id="CHEBI:57792"/>
    </ligand>
</feature>
<dbReference type="InterPro" id="IPR036169">
    <property type="entry name" value="DXPR_C_sf"/>
</dbReference>
<evidence type="ECO:0000313" key="13">
    <source>
        <dbReference type="EMBL" id="HGW91844.1"/>
    </source>
</evidence>
<dbReference type="InterPro" id="IPR013512">
    <property type="entry name" value="DXP_reductoisomerase_N"/>
</dbReference>
<evidence type="ECO:0000256" key="7">
    <source>
        <dbReference type="ARBA" id="ARBA00023229"/>
    </source>
</evidence>
<dbReference type="PANTHER" id="PTHR30525">
    <property type="entry name" value="1-DEOXY-D-XYLULOSE 5-PHOSPHATE REDUCTOISOMERASE"/>
    <property type="match status" value="1"/>
</dbReference>
<dbReference type="InterPro" id="IPR003821">
    <property type="entry name" value="DXP_reductoisomerase"/>
</dbReference>
<feature type="binding site" evidence="9">
    <location>
        <position position="207"/>
    </location>
    <ligand>
        <name>Mn(2+)</name>
        <dbReference type="ChEBI" id="CHEBI:29035"/>
    </ligand>
</feature>
<feature type="binding site" evidence="9">
    <location>
        <position position="139"/>
    </location>
    <ligand>
        <name>1-deoxy-D-xylulose 5-phosphate</name>
        <dbReference type="ChEBI" id="CHEBI:57792"/>
    </ligand>
</feature>
<keyword evidence="6 9" id="KW-0464">Manganese</keyword>
<evidence type="ECO:0000259" key="11">
    <source>
        <dbReference type="Pfam" id="PF08436"/>
    </source>
</evidence>
<dbReference type="Pfam" id="PF08436">
    <property type="entry name" value="DXP_redisom_C"/>
    <property type="match status" value="1"/>
</dbReference>
<dbReference type="GO" id="GO:0030145">
    <property type="term" value="F:manganese ion binding"/>
    <property type="evidence" value="ECO:0007669"/>
    <property type="project" value="TreeGrafter"/>
</dbReference>
<dbReference type="InterPro" id="IPR013644">
    <property type="entry name" value="DXP_reductoisomerase_C"/>
</dbReference>
<dbReference type="Gene3D" id="3.40.50.720">
    <property type="entry name" value="NAD(P)-binding Rossmann-like Domain"/>
    <property type="match status" value="1"/>
</dbReference>
<evidence type="ECO:0000256" key="8">
    <source>
        <dbReference type="ARBA" id="ARBA00048543"/>
    </source>
</evidence>
<feature type="binding site" evidence="9">
    <location>
        <position position="204"/>
    </location>
    <ligand>
        <name>1-deoxy-D-xylulose 5-phosphate</name>
        <dbReference type="ChEBI" id="CHEBI:57792"/>
    </ligand>
</feature>
<feature type="domain" description="DXP reductoisomerase C-terminal" evidence="12">
    <location>
        <begin position="247"/>
        <end position="362"/>
    </location>
</feature>
<comment type="cofactor">
    <cofactor evidence="9">
        <name>Mg(2+)</name>
        <dbReference type="ChEBI" id="CHEBI:18420"/>
    </cofactor>
    <cofactor evidence="9">
        <name>Mn(2+)</name>
        <dbReference type="ChEBI" id="CHEBI:29035"/>
    </cofactor>
</comment>
<evidence type="ECO:0000259" key="12">
    <source>
        <dbReference type="Pfam" id="PF13288"/>
    </source>
</evidence>
<dbReference type="Pfam" id="PF02670">
    <property type="entry name" value="DXP_reductoisom"/>
    <property type="match status" value="1"/>
</dbReference>
<organism evidence="13">
    <name type="scientific">candidate division WOR-3 bacterium</name>
    <dbReference type="NCBI Taxonomy" id="2052148"/>
    <lineage>
        <taxon>Bacteria</taxon>
        <taxon>Bacteria division WOR-3</taxon>
    </lineage>
</organism>
<comment type="similarity">
    <text evidence="2 9">Belongs to the DXR family.</text>
</comment>
<dbReference type="SUPFAM" id="SSF55347">
    <property type="entry name" value="Glyceraldehyde-3-phosphate dehydrogenase-like, C-terminal domain"/>
    <property type="match status" value="1"/>
</dbReference>
<feature type="binding site" evidence="9">
    <location>
        <position position="140"/>
    </location>
    <ligand>
        <name>Mn(2+)</name>
        <dbReference type="ChEBI" id="CHEBI:29035"/>
    </ligand>
</feature>
<feature type="binding site" evidence="9">
    <location>
        <position position="117"/>
    </location>
    <ligand>
        <name>NADPH</name>
        <dbReference type="ChEBI" id="CHEBI:57783"/>
    </ligand>
</feature>
<dbReference type="SUPFAM" id="SSF51735">
    <property type="entry name" value="NAD(P)-binding Rossmann-fold domains"/>
    <property type="match status" value="1"/>
</dbReference>
<feature type="binding site" evidence="9">
    <location>
        <position position="115"/>
    </location>
    <ligand>
        <name>NADPH</name>
        <dbReference type="ChEBI" id="CHEBI:57783"/>
    </ligand>
</feature>
<evidence type="ECO:0000256" key="1">
    <source>
        <dbReference type="ARBA" id="ARBA00005094"/>
    </source>
</evidence>
<evidence type="ECO:0000256" key="2">
    <source>
        <dbReference type="ARBA" id="ARBA00006825"/>
    </source>
</evidence>
<feature type="binding site" evidence="9">
    <location>
        <position position="116"/>
    </location>
    <ligand>
        <name>1-deoxy-D-xylulose 5-phosphate</name>
        <dbReference type="ChEBI" id="CHEBI:57792"/>
    </ligand>
</feature>
<feature type="binding site" evidence="9">
    <location>
        <position position="11"/>
    </location>
    <ligand>
        <name>NADPH</name>
        <dbReference type="ChEBI" id="CHEBI:57783"/>
    </ligand>
</feature>
<dbReference type="UniPathway" id="UPA00056">
    <property type="reaction ID" value="UER00092"/>
</dbReference>
<comment type="function">
    <text evidence="9">Catalyzes the NADPH-dependent rearrangement and reduction of 1-deoxy-D-xylulose-5-phosphate (DXP) to 2-C-methyl-D-erythritol 4-phosphate (MEP).</text>
</comment>
<evidence type="ECO:0000256" key="3">
    <source>
        <dbReference type="ARBA" id="ARBA00022723"/>
    </source>
</evidence>
<dbReference type="InterPro" id="IPR026877">
    <property type="entry name" value="DXPR_C"/>
</dbReference>
<dbReference type="EMBL" id="DTHG01000061">
    <property type="protein sequence ID" value="HGW91844.1"/>
    <property type="molecule type" value="Genomic_DNA"/>
</dbReference>
<keyword evidence="4 9" id="KW-0521">NADP</keyword>
<evidence type="ECO:0000256" key="6">
    <source>
        <dbReference type="ARBA" id="ARBA00023211"/>
    </source>
</evidence>
<dbReference type="HAMAP" id="MF_00183">
    <property type="entry name" value="DXP_reductoisom"/>
    <property type="match status" value="1"/>
</dbReference>
<keyword evidence="5 9" id="KW-0560">Oxidoreductase</keyword>
<comment type="catalytic activity">
    <reaction evidence="8">
        <text>2-C-methyl-D-erythritol 4-phosphate + NADP(+) = 1-deoxy-D-xylulose 5-phosphate + NADPH + H(+)</text>
        <dbReference type="Rhea" id="RHEA:13717"/>
        <dbReference type="ChEBI" id="CHEBI:15378"/>
        <dbReference type="ChEBI" id="CHEBI:57783"/>
        <dbReference type="ChEBI" id="CHEBI:57792"/>
        <dbReference type="ChEBI" id="CHEBI:58262"/>
        <dbReference type="ChEBI" id="CHEBI:58349"/>
        <dbReference type="EC" id="1.1.1.267"/>
    </reaction>
    <physiologicalReaction direction="right-to-left" evidence="8">
        <dbReference type="Rhea" id="RHEA:13719"/>
    </physiologicalReaction>
</comment>
<feature type="binding site" evidence="9">
    <location>
        <position position="138"/>
    </location>
    <ligand>
        <name>Mn(2+)</name>
        <dbReference type="ChEBI" id="CHEBI:29035"/>
    </ligand>
</feature>
<keyword evidence="7 9" id="KW-0414">Isoprene biosynthesis</keyword>
<dbReference type="SUPFAM" id="SSF69055">
    <property type="entry name" value="1-deoxy-D-xylulose-5-phosphate reductoisomerase, C-terminal domain"/>
    <property type="match status" value="1"/>
</dbReference>
<comment type="caution">
    <text evidence="13">The sequence shown here is derived from an EMBL/GenBank/DDBJ whole genome shotgun (WGS) entry which is preliminary data.</text>
</comment>
<reference evidence="13" key="1">
    <citation type="journal article" date="2020" name="mSystems">
        <title>Genome- and Community-Level Interaction Insights into Carbon Utilization and Element Cycling Functions of Hydrothermarchaeota in Hydrothermal Sediment.</title>
        <authorList>
            <person name="Zhou Z."/>
            <person name="Liu Y."/>
            <person name="Xu W."/>
            <person name="Pan J."/>
            <person name="Luo Z.H."/>
            <person name="Li M."/>
        </authorList>
    </citation>
    <scope>NUCLEOTIDE SEQUENCE [LARGE SCALE GENOMIC DNA]</scope>
    <source>
        <strain evidence="13">SpSt-780</strain>
    </source>
</reference>
<protein>
    <recommendedName>
        <fullName evidence="9">1-deoxy-D-xylulose 5-phosphate reductoisomerase</fullName>
        <shortName evidence="9">DXP reductoisomerase</shortName>
        <ecNumber evidence="9">1.1.1.267</ecNumber>
    </recommendedName>
    <alternativeName>
        <fullName evidence="9">1-deoxyxylulose-5-phosphate reductoisomerase</fullName>
    </alternativeName>
    <alternativeName>
        <fullName evidence="9">2-C-methyl-D-erythritol 4-phosphate synthase</fullName>
    </alternativeName>
</protein>
<feature type="binding site" evidence="9">
    <location>
        <position position="207"/>
    </location>
    <ligand>
        <name>1-deoxy-D-xylulose 5-phosphate</name>
        <dbReference type="ChEBI" id="CHEBI:57792"/>
    </ligand>
</feature>
<dbReference type="GO" id="GO:0016853">
    <property type="term" value="F:isomerase activity"/>
    <property type="evidence" value="ECO:0007669"/>
    <property type="project" value="UniProtKB-KW"/>
</dbReference>
<name>A0A7C4Y9Z4_UNCW3</name>
<dbReference type="AlphaFoldDB" id="A0A7C4Y9Z4"/>
<feature type="binding site" evidence="9">
    <location>
        <position position="13"/>
    </location>
    <ligand>
        <name>NADPH</name>
        <dbReference type="ChEBI" id="CHEBI:57783"/>
    </ligand>
</feature>
<dbReference type="InterPro" id="IPR036291">
    <property type="entry name" value="NAD(P)-bd_dom_sf"/>
</dbReference>
<feature type="binding site" evidence="9">
    <location>
        <position position="185"/>
    </location>
    <ligand>
        <name>1-deoxy-D-xylulose 5-phosphate</name>
        <dbReference type="ChEBI" id="CHEBI:57792"/>
    </ligand>
</feature>
<keyword evidence="9" id="KW-0460">Magnesium</keyword>
<comment type="caution">
    <text evidence="9">Lacks conserved residue(s) required for the propagation of feature annotation.</text>
</comment>
<gene>
    <name evidence="9" type="primary">dxr</name>
    <name evidence="13" type="ORF">ENV67_04810</name>
</gene>
<evidence type="ECO:0000259" key="10">
    <source>
        <dbReference type="Pfam" id="PF02670"/>
    </source>
</evidence>
<evidence type="ECO:0000256" key="4">
    <source>
        <dbReference type="ARBA" id="ARBA00022857"/>
    </source>
</evidence>
<keyword evidence="13" id="KW-0413">Isomerase</keyword>
<feature type="binding site" evidence="9">
    <location>
        <position position="198"/>
    </location>
    <ligand>
        <name>1-deoxy-D-xylulose 5-phosphate</name>
        <dbReference type="ChEBI" id="CHEBI:57792"/>
    </ligand>
</feature>
<feature type="domain" description="1-deoxy-D-xylulose 5-phosphate reductoisomerase N-terminal" evidence="10">
    <location>
        <begin position="4"/>
        <end position="121"/>
    </location>
</feature>
<dbReference type="Gene3D" id="1.10.1740.10">
    <property type="match status" value="1"/>
</dbReference>
<evidence type="ECO:0000256" key="5">
    <source>
        <dbReference type="ARBA" id="ARBA00023002"/>
    </source>
</evidence>
<dbReference type="Pfam" id="PF13288">
    <property type="entry name" value="DXPR_C"/>
    <property type="match status" value="1"/>
</dbReference>
<feature type="binding site" evidence="9">
    <location>
        <position position="140"/>
    </location>
    <ligand>
        <name>1-deoxy-D-xylulose 5-phosphate</name>
        <dbReference type="ChEBI" id="CHEBI:57792"/>
    </ligand>
</feature>
<feature type="binding site" evidence="9">
    <location>
        <position position="203"/>
    </location>
    <ligand>
        <name>1-deoxy-D-xylulose 5-phosphate</name>
        <dbReference type="ChEBI" id="CHEBI:57792"/>
    </ligand>
</feature>
<feature type="domain" description="1-deoxy-D-xylulose 5-phosphate reductoisomerase C-terminal" evidence="11">
    <location>
        <begin position="134"/>
        <end position="215"/>
    </location>
</feature>
<evidence type="ECO:0000256" key="9">
    <source>
        <dbReference type="HAMAP-Rule" id="MF_00183"/>
    </source>
</evidence>
<dbReference type="GO" id="GO:0051484">
    <property type="term" value="P:isopentenyl diphosphate biosynthetic process, methylerythritol 4-phosphate pathway involved in terpenoid biosynthetic process"/>
    <property type="evidence" value="ECO:0007669"/>
    <property type="project" value="TreeGrafter"/>
</dbReference>
<feature type="binding site" evidence="9">
    <location>
        <position position="10"/>
    </location>
    <ligand>
        <name>NADPH</name>
        <dbReference type="ChEBI" id="CHEBI:57783"/>
    </ligand>
</feature>